<evidence type="ECO:0000313" key="8">
    <source>
        <dbReference type="Proteomes" id="UP000800092"/>
    </source>
</evidence>
<dbReference type="PROSITE" id="PS50011">
    <property type="entry name" value="PROTEIN_KINASE_DOM"/>
    <property type="match status" value="1"/>
</dbReference>
<dbReference type="SMART" id="SM00220">
    <property type="entry name" value="S_TKc"/>
    <property type="match status" value="1"/>
</dbReference>
<protein>
    <recommendedName>
        <fullName evidence="1">non-specific serine/threonine protein kinase</fullName>
        <ecNumber evidence="1">2.7.11.1</ecNumber>
    </recommendedName>
</protein>
<dbReference type="GO" id="GO:0004674">
    <property type="term" value="F:protein serine/threonine kinase activity"/>
    <property type="evidence" value="ECO:0007669"/>
    <property type="project" value="UniProtKB-KW"/>
</dbReference>
<comment type="similarity">
    <text evidence="5">Belongs to the protein kinase superfamily.</text>
</comment>
<dbReference type="InterPro" id="IPR011009">
    <property type="entry name" value="Kinase-like_dom_sf"/>
</dbReference>
<dbReference type="InterPro" id="IPR050235">
    <property type="entry name" value="CK1_Ser-Thr_kinase"/>
</dbReference>
<dbReference type="Proteomes" id="UP000800092">
    <property type="component" value="Unassembled WGS sequence"/>
</dbReference>
<dbReference type="SUPFAM" id="SSF56112">
    <property type="entry name" value="Protein kinase-like (PK-like)"/>
    <property type="match status" value="1"/>
</dbReference>
<evidence type="ECO:0000256" key="2">
    <source>
        <dbReference type="ARBA" id="ARBA00022741"/>
    </source>
</evidence>
<keyword evidence="5" id="KW-0723">Serine/threonine-protein kinase</keyword>
<dbReference type="EMBL" id="ML991883">
    <property type="protein sequence ID" value="KAF2228942.1"/>
    <property type="molecule type" value="Genomic_DNA"/>
</dbReference>
<evidence type="ECO:0000313" key="7">
    <source>
        <dbReference type="EMBL" id="KAF2228942.1"/>
    </source>
</evidence>
<reference evidence="7" key="1">
    <citation type="journal article" date="2020" name="Stud. Mycol.">
        <title>101 Dothideomycetes genomes: a test case for predicting lifestyles and emergence of pathogens.</title>
        <authorList>
            <person name="Haridas S."/>
            <person name="Albert R."/>
            <person name="Binder M."/>
            <person name="Bloem J."/>
            <person name="Labutti K."/>
            <person name="Salamov A."/>
            <person name="Andreopoulos B."/>
            <person name="Baker S."/>
            <person name="Barry K."/>
            <person name="Bills G."/>
            <person name="Bluhm B."/>
            <person name="Cannon C."/>
            <person name="Castanera R."/>
            <person name="Culley D."/>
            <person name="Daum C."/>
            <person name="Ezra D."/>
            <person name="Gonzalez J."/>
            <person name="Henrissat B."/>
            <person name="Kuo A."/>
            <person name="Liang C."/>
            <person name="Lipzen A."/>
            <person name="Lutzoni F."/>
            <person name="Magnuson J."/>
            <person name="Mondo S."/>
            <person name="Nolan M."/>
            <person name="Ohm R."/>
            <person name="Pangilinan J."/>
            <person name="Park H.-J."/>
            <person name="Ramirez L."/>
            <person name="Alfaro M."/>
            <person name="Sun H."/>
            <person name="Tritt A."/>
            <person name="Yoshinaga Y."/>
            <person name="Zwiers L.-H."/>
            <person name="Turgeon B."/>
            <person name="Goodwin S."/>
            <person name="Spatafora J."/>
            <person name="Crous P."/>
            <person name="Grigoriev I."/>
        </authorList>
    </citation>
    <scope>NUCLEOTIDE SEQUENCE</scope>
    <source>
        <strain evidence="7">Tuck. ex Michener</strain>
    </source>
</reference>
<dbReference type="GO" id="GO:0005524">
    <property type="term" value="F:ATP binding"/>
    <property type="evidence" value="ECO:0007669"/>
    <property type="project" value="UniProtKB-UniRule"/>
</dbReference>
<keyword evidence="2 4" id="KW-0547">Nucleotide-binding</keyword>
<feature type="domain" description="Protein kinase" evidence="6">
    <location>
        <begin position="11"/>
        <end position="273"/>
    </location>
</feature>
<dbReference type="EC" id="2.7.11.1" evidence="1"/>
<dbReference type="Gene3D" id="1.10.510.10">
    <property type="entry name" value="Transferase(Phosphotransferase) domain 1"/>
    <property type="match status" value="1"/>
</dbReference>
<sequence>MIKVLRIQGKYLLDRRLGGGSYGDVYEVGHDLKSGREVALKIEHQRVDPSSLENEIEIYKTLSGGTGIPQFYWHGYEGDFRVMAFELLGPNLENLLQYCNGKFSLKTVLMLADQLIPRCQYLHSKGFVHRDIKPENLLIGDGKQGNIVYVTDIGLAKEVGEPGLYQYSLIGTMRFASVNAHLGVEQSPRDDMESLGYVLVYLLQGRLPWQGLKVDSSKQKEQCILQRKQSPAEHDLYADAPEEFKRYFDHVRSLKFEERPNYSYLRRLFQSLFRRQAFEYDHVFDWTVLKYLESVSRLGGPGVG</sequence>
<dbReference type="Pfam" id="PF00069">
    <property type="entry name" value="Pkinase"/>
    <property type="match status" value="1"/>
</dbReference>
<name>A0A6A6GT36_VIRVR</name>
<proteinExistence type="inferred from homology"/>
<organism evidence="7 8">
    <name type="scientific">Viridothelium virens</name>
    <name type="common">Speckled blister lichen</name>
    <name type="synonym">Trypethelium virens</name>
    <dbReference type="NCBI Taxonomy" id="1048519"/>
    <lineage>
        <taxon>Eukaryota</taxon>
        <taxon>Fungi</taxon>
        <taxon>Dikarya</taxon>
        <taxon>Ascomycota</taxon>
        <taxon>Pezizomycotina</taxon>
        <taxon>Dothideomycetes</taxon>
        <taxon>Dothideomycetes incertae sedis</taxon>
        <taxon>Trypetheliales</taxon>
        <taxon>Trypetheliaceae</taxon>
        <taxon>Viridothelium</taxon>
    </lineage>
</organism>
<evidence type="ECO:0000256" key="5">
    <source>
        <dbReference type="RuleBase" id="RU000304"/>
    </source>
</evidence>
<feature type="binding site" evidence="4">
    <location>
        <position position="41"/>
    </location>
    <ligand>
        <name>ATP</name>
        <dbReference type="ChEBI" id="CHEBI:30616"/>
    </ligand>
</feature>
<dbReference type="AlphaFoldDB" id="A0A6A6GT36"/>
<evidence type="ECO:0000256" key="3">
    <source>
        <dbReference type="ARBA" id="ARBA00022840"/>
    </source>
</evidence>
<evidence type="ECO:0000256" key="1">
    <source>
        <dbReference type="ARBA" id="ARBA00012513"/>
    </source>
</evidence>
<dbReference type="PANTHER" id="PTHR11909">
    <property type="entry name" value="CASEIN KINASE-RELATED"/>
    <property type="match status" value="1"/>
</dbReference>
<evidence type="ECO:0000259" key="6">
    <source>
        <dbReference type="PROSITE" id="PS50011"/>
    </source>
</evidence>
<keyword evidence="3 4" id="KW-0067">ATP-binding</keyword>
<evidence type="ECO:0000256" key="4">
    <source>
        <dbReference type="PROSITE-ProRule" id="PRU10141"/>
    </source>
</evidence>
<accession>A0A6A6GT36</accession>
<keyword evidence="7" id="KW-0808">Transferase</keyword>
<dbReference type="OrthoDB" id="5800476at2759"/>
<keyword evidence="8" id="KW-1185">Reference proteome</keyword>
<gene>
    <name evidence="7" type="ORF">EV356DRAFT_494679</name>
</gene>
<dbReference type="InterPro" id="IPR008271">
    <property type="entry name" value="Ser/Thr_kinase_AS"/>
</dbReference>
<keyword evidence="7" id="KW-0418">Kinase</keyword>
<dbReference type="InterPro" id="IPR017441">
    <property type="entry name" value="Protein_kinase_ATP_BS"/>
</dbReference>
<dbReference type="CDD" id="cd14016">
    <property type="entry name" value="STKc_CK1"/>
    <property type="match status" value="1"/>
</dbReference>
<dbReference type="InterPro" id="IPR000719">
    <property type="entry name" value="Prot_kinase_dom"/>
</dbReference>
<dbReference type="PROSITE" id="PS00108">
    <property type="entry name" value="PROTEIN_KINASE_ST"/>
    <property type="match status" value="1"/>
</dbReference>
<dbReference type="PROSITE" id="PS00107">
    <property type="entry name" value="PROTEIN_KINASE_ATP"/>
    <property type="match status" value="1"/>
</dbReference>